<dbReference type="AlphaFoldDB" id="A0AAE0XW48"/>
<keyword evidence="3" id="KW-1185">Reference proteome</keyword>
<feature type="region of interest" description="Disordered" evidence="1">
    <location>
        <begin position="47"/>
        <end position="71"/>
    </location>
</feature>
<evidence type="ECO:0000313" key="2">
    <source>
        <dbReference type="EMBL" id="KAK3720244.1"/>
    </source>
</evidence>
<name>A0AAE0XW48_9GAST</name>
<feature type="compositionally biased region" description="Polar residues" evidence="1">
    <location>
        <begin position="61"/>
        <end position="71"/>
    </location>
</feature>
<dbReference type="Proteomes" id="UP001283361">
    <property type="component" value="Unassembled WGS sequence"/>
</dbReference>
<organism evidence="2 3">
    <name type="scientific">Elysia crispata</name>
    <name type="common">lettuce slug</name>
    <dbReference type="NCBI Taxonomy" id="231223"/>
    <lineage>
        <taxon>Eukaryota</taxon>
        <taxon>Metazoa</taxon>
        <taxon>Spiralia</taxon>
        <taxon>Lophotrochozoa</taxon>
        <taxon>Mollusca</taxon>
        <taxon>Gastropoda</taxon>
        <taxon>Heterobranchia</taxon>
        <taxon>Euthyneura</taxon>
        <taxon>Panpulmonata</taxon>
        <taxon>Sacoglossa</taxon>
        <taxon>Placobranchoidea</taxon>
        <taxon>Plakobranchidae</taxon>
        <taxon>Elysia</taxon>
    </lineage>
</organism>
<gene>
    <name evidence="2" type="ORF">RRG08_007866</name>
</gene>
<evidence type="ECO:0000256" key="1">
    <source>
        <dbReference type="SAM" id="MobiDB-lite"/>
    </source>
</evidence>
<protein>
    <submittedName>
        <fullName evidence="2">Uncharacterized protein</fullName>
    </submittedName>
</protein>
<sequence>MATRLVPRSAKLGNIRGASCAARQLGAEHCQSATLLCRALHQNQQKTKQVPEPGIPLQFQGVHNNASLSST</sequence>
<accession>A0AAE0XW48</accession>
<reference evidence="2" key="1">
    <citation type="journal article" date="2023" name="G3 (Bethesda)">
        <title>A reference genome for the long-term kleptoplast-retaining sea slug Elysia crispata morphotype clarki.</title>
        <authorList>
            <person name="Eastman K.E."/>
            <person name="Pendleton A.L."/>
            <person name="Shaikh M.A."/>
            <person name="Suttiyut T."/>
            <person name="Ogas R."/>
            <person name="Tomko P."/>
            <person name="Gavelis G."/>
            <person name="Widhalm J.R."/>
            <person name="Wisecaver J.H."/>
        </authorList>
    </citation>
    <scope>NUCLEOTIDE SEQUENCE</scope>
    <source>
        <strain evidence="2">ECLA1</strain>
    </source>
</reference>
<proteinExistence type="predicted"/>
<evidence type="ECO:0000313" key="3">
    <source>
        <dbReference type="Proteomes" id="UP001283361"/>
    </source>
</evidence>
<dbReference type="EMBL" id="JAWDGP010007407">
    <property type="protein sequence ID" value="KAK3720244.1"/>
    <property type="molecule type" value="Genomic_DNA"/>
</dbReference>
<comment type="caution">
    <text evidence="2">The sequence shown here is derived from an EMBL/GenBank/DDBJ whole genome shotgun (WGS) entry which is preliminary data.</text>
</comment>